<protein>
    <recommendedName>
        <fullName evidence="7">Protein root UVB sensitive/RUS domain-containing protein</fullName>
    </recommendedName>
</protein>
<gene>
    <name evidence="8" type="ORF">PCAMFM013_S021g000076</name>
</gene>
<comment type="subcellular location">
    <subcellularLocation>
        <location evidence="1">Membrane</location>
    </subcellularLocation>
</comment>
<evidence type="ECO:0000256" key="5">
    <source>
        <dbReference type="ARBA" id="ARBA00023136"/>
    </source>
</evidence>
<dbReference type="InterPro" id="IPR006968">
    <property type="entry name" value="RUS_fam"/>
</dbReference>
<feature type="transmembrane region" description="Helical" evidence="6">
    <location>
        <begin position="229"/>
        <end position="246"/>
    </location>
</feature>
<dbReference type="PANTHER" id="PTHR12770">
    <property type="entry name" value="RUS1 FAMILY PROTEIN C16ORF58"/>
    <property type="match status" value="1"/>
</dbReference>
<dbReference type="GO" id="GO:0016020">
    <property type="term" value="C:membrane"/>
    <property type="evidence" value="ECO:0007669"/>
    <property type="project" value="UniProtKB-SubCell"/>
</dbReference>
<evidence type="ECO:0000313" key="8">
    <source>
        <dbReference type="EMBL" id="CRL27161.1"/>
    </source>
</evidence>
<evidence type="ECO:0000256" key="2">
    <source>
        <dbReference type="ARBA" id="ARBA00007558"/>
    </source>
</evidence>
<evidence type="ECO:0000256" key="6">
    <source>
        <dbReference type="SAM" id="Phobius"/>
    </source>
</evidence>
<dbReference type="AlphaFoldDB" id="A0A0G4PLU8"/>
<name>A0A0G4PLU8_PENC3</name>
<dbReference type="PANTHER" id="PTHR12770:SF31">
    <property type="entry name" value="RUS FAMILY MEMBER 1"/>
    <property type="match status" value="1"/>
</dbReference>
<reference evidence="8 9" key="1">
    <citation type="journal article" date="2014" name="Nat. Commun.">
        <title>Multiple recent horizontal transfers of a large genomic region in cheese making fungi.</title>
        <authorList>
            <person name="Cheeseman K."/>
            <person name="Ropars J."/>
            <person name="Renault P."/>
            <person name="Dupont J."/>
            <person name="Gouzy J."/>
            <person name="Branca A."/>
            <person name="Abraham A.L."/>
            <person name="Ceppi M."/>
            <person name="Conseiller E."/>
            <person name="Debuchy R."/>
            <person name="Malagnac F."/>
            <person name="Goarin A."/>
            <person name="Silar P."/>
            <person name="Lacoste S."/>
            <person name="Sallet E."/>
            <person name="Bensimon A."/>
            <person name="Giraud T."/>
            <person name="Brygoo Y."/>
        </authorList>
    </citation>
    <scope>NUCLEOTIDE SEQUENCE [LARGE SCALE GENOMIC DNA]</scope>
    <source>
        <strain evidence="9">FM 013</strain>
    </source>
</reference>
<dbReference type="InterPro" id="IPR054549">
    <property type="entry name" value="UVB_sens_RUS_dom"/>
</dbReference>
<feature type="domain" description="Protein root UVB sensitive/RUS" evidence="7">
    <location>
        <begin position="59"/>
        <end position="293"/>
    </location>
</feature>
<evidence type="ECO:0000256" key="3">
    <source>
        <dbReference type="ARBA" id="ARBA00022692"/>
    </source>
</evidence>
<comment type="similarity">
    <text evidence="2">Belongs to the RUS1 family.</text>
</comment>
<feature type="transmembrane region" description="Helical" evidence="6">
    <location>
        <begin position="252"/>
        <end position="270"/>
    </location>
</feature>
<proteinExistence type="inferred from homology"/>
<dbReference type="EMBL" id="HG793154">
    <property type="protein sequence ID" value="CRL27161.1"/>
    <property type="molecule type" value="Genomic_DNA"/>
</dbReference>
<evidence type="ECO:0000256" key="4">
    <source>
        <dbReference type="ARBA" id="ARBA00022989"/>
    </source>
</evidence>
<keyword evidence="4 6" id="KW-1133">Transmembrane helix</keyword>
<accession>A0A0G4PLU8</accession>
<evidence type="ECO:0000259" key="7">
    <source>
        <dbReference type="Pfam" id="PF04884"/>
    </source>
</evidence>
<dbReference type="Proteomes" id="UP000053732">
    <property type="component" value="Unassembled WGS sequence"/>
</dbReference>
<organism evidence="8 9">
    <name type="scientific">Penicillium camemberti (strain FM 013)</name>
    <dbReference type="NCBI Taxonomy" id="1429867"/>
    <lineage>
        <taxon>Eukaryota</taxon>
        <taxon>Fungi</taxon>
        <taxon>Dikarya</taxon>
        <taxon>Ascomycota</taxon>
        <taxon>Pezizomycotina</taxon>
        <taxon>Eurotiomycetes</taxon>
        <taxon>Eurotiomycetidae</taxon>
        <taxon>Eurotiales</taxon>
        <taxon>Aspergillaceae</taxon>
        <taxon>Penicillium</taxon>
    </lineage>
</organism>
<keyword evidence="5 6" id="KW-0472">Membrane</keyword>
<dbReference type="Pfam" id="PF04884">
    <property type="entry name" value="UVB_sens_prot"/>
    <property type="match status" value="1"/>
</dbReference>
<evidence type="ECO:0000256" key="1">
    <source>
        <dbReference type="ARBA" id="ARBA00004370"/>
    </source>
</evidence>
<evidence type="ECO:0000313" key="9">
    <source>
        <dbReference type="Proteomes" id="UP000053732"/>
    </source>
</evidence>
<keyword evidence="9" id="KW-1185">Reference proteome</keyword>
<keyword evidence="3 6" id="KW-0812">Transmembrane</keyword>
<sequence>MSETNRLTFRETDEAGNPTAAYIYSGDVASSITASKTPTGRVDVISSSSSTSSWSIKPLFGSLGDVFLPSGYPQSVSDDYLPNPPQDSLQAFCSSIAGLLSSRAVLQGVGVGNANASPTSALLLHILQDISGRIATICFAHRVGTALEPECKTYRLAADVFNDVAMILDCLSPGVPAGAPRVIVLSTAGVLRALCGVAGGSSKASLSAHFAKWGNLAELNAKDSSQETVISLFGMLVGSVVISHITSFSTTWLLLLILLALHLSMNYAAVRAVQMTNLNRQRANIVFSALLDSDRGLALELDLDPTSPTPTEKKWTILTPAQVSKHERIFHRDGALQWTQHSSTHTTTHHLGSAQIGVSMSTFLGGSGSGNTSFQRTLPLQRLAAVFTNEFHILFLVPLSNAEGNAKWHASILLKRGCAVGHQLKAWAHALLAARVLARITIGSSVDAVLTVVEGTLALLNTDDRFERYLTGLRGVGWDVDIAALETRGGRRIDI</sequence>